<comment type="caution">
    <text evidence="2">The sequence shown here is derived from an EMBL/GenBank/DDBJ whole genome shotgun (WGS) entry which is preliminary data.</text>
</comment>
<dbReference type="InterPro" id="IPR036249">
    <property type="entry name" value="Thioredoxin-like_sf"/>
</dbReference>
<protein>
    <recommendedName>
        <fullName evidence="1">DSBA-like thioredoxin domain-containing protein</fullName>
    </recommendedName>
</protein>
<dbReference type="EMBL" id="CAUJNA010002580">
    <property type="protein sequence ID" value="CAJ1393542.1"/>
    <property type="molecule type" value="Genomic_DNA"/>
</dbReference>
<evidence type="ECO:0000259" key="1">
    <source>
        <dbReference type="Pfam" id="PF01323"/>
    </source>
</evidence>
<name>A0AA36IT68_9DINO</name>
<proteinExistence type="predicted"/>
<keyword evidence="3" id="KW-1185">Reference proteome</keyword>
<dbReference type="GO" id="GO:0016491">
    <property type="term" value="F:oxidoreductase activity"/>
    <property type="evidence" value="ECO:0007669"/>
    <property type="project" value="InterPro"/>
</dbReference>
<feature type="domain" description="DSBA-like thioredoxin" evidence="1">
    <location>
        <begin position="2"/>
        <end position="140"/>
    </location>
</feature>
<reference evidence="2" key="1">
    <citation type="submission" date="2023-08" db="EMBL/GenBank/DDBJ databases">
        <authorList>
            <person name="Chen Y."/>
            <person name="Shah S."/>
            <person name="Dougan E. K."/>
            <person name="Thang M."/>
            <person name="Chan C."/>
        </authorList>
    </citation>
    <scope>NUCLEOTIDE SEQUENCE</scope>
</reference>
<dbReference type="InterPro" id="IPR001853">
    <property type="entry name" value="DSBA-like_thioredoxin_dom"/>
</dbReference>
<dbReference type="AlphaFoldDB" id="A0AA36IT68"/>
<sequence length="150" mass="16532">MLDRVGKKYGIQFSWNGMCSSALDSLRLVLWAQTKGKNEELMAALGWRHHGNDQQLANHEVLLASAAEAGLDPREAKEVLNSRRFEKELLESSTQWTRKTVTPAGQGMLVSGIPVLIFRSGGCQETLQGSVPQSEVEAALARLEAQARDR</sequence>
<dbReference type="SUPFAM" id="SSF52833">
    <property type="entry name" value="Thioredoxin-like"/>
    <property type="match status" value="1"/>
</dbReference>
<accession>A0AA36IT68</accession>
<organism evidence="2 3">
    <name type="scientific">Effrenium voratum</name>
    <dbReference type="NCBI Taxonomy" id="2562239"/>
    <lineage>
        <taxon>Eukaryota</taxon>
        <taxon>Sar</taxon>
        <taxon>Alveolata</taxon>
        <taxon>Dinophyceae</taxon>
        <taxon>Suessiales</taxon>
        <taxon>Symbiodiniaceae</taxon>
        <taxon>Effrenium</taxon>
    </lineage>
</organism>
<dbReference type="Proteomes" id="UP001178507">
    <property type="component" value="Unassembled WGS sequence"/>
</dbReference>
<dbReference type="Gene3D" id="3.40.30.10">
    <property type="entry name" value="Glutaredoxin"/>
    <property type="match status" value="1"/>
</dbReference>
<gene>
    <name evidence="2" type="ORF">EVOR1521_LOCUS18383</name>
</gene>
<evidence type="ECO:0000313" key="2">
    <source>
        <dbReference type="EMBL" id="CAJ1393542.1"/>
    </source>
</evidence>
<evidence type="ECO:0000313" key="3">
    <source>
        <dbReference type="Proteomes" id="UP001178507"/>
    </source>
</evidence>
<dbReference type="Pfam" id="PF01323">
    <property type="entry name" value="DSBA"/>
    <property type="match status" value="1"/>
</dbReference>